<dbReference type="Pfam" id="PF00724">
    <property type="entry name" value="Oxidored_FMN"/>
    <property type="match status" value="1"/>
</dbReference>
<evidence type="ECO:0000313" key="2">
    <source>
        <dbReference type="EMBL" id="EIW75159.1"/>
    </source>
</evidence>
<protein>
    <submittedName>
        <fullName evidence="2">FMN-linked oxidoreductase</fullName>
    </submittedName>
</protein>
<dbReference type="OrthoDB" id="276546at2759"/>
<dbReference type="RefSeq" id="XP_007774584.1">
    <property type="nucleotide sequence ID" value="XM_007776394.1"/>
</dbReference>
<dbReference type="CDD" id="cd02933">
    <property type="entry name" value="OYE_like_FMN"/>
    <property type="match status" value="1"/>
</dbReference>
<gene>
    <name evidence="2" type="ORF">CONPUDRAFT_169570</name>
</gene>
<reference evidence="3" key="1">
    <citation type="journal article" date="2012" name="Science">
        <title>The Paleozoic origin of enzymatic lignin decomposition reconstructed from 31 fungal genomes.</title>
        <authorList>
            <person name="Floudas D."/>
            <person name="Binder M."/>
            <person name="Riley R."/>
            <person name="Barry K."/>
            <person name="Blanchette R.A."/>
            <person name="Henrissat B."/>
            <person name="Martinez A.T."/>
            <person name="Otillar R."/>
            <person name="Spatafora J.W."/>
            <person name="Yadav J.S."/>
            <person name="Aerts A."/>
            <person name="Benoit I."/>
            <person name="Boyd A."/>
            <person name="Carlson A."/>
            <person name="Copeland A."/>
            <person name="Coutinho P.M."/>
            <person name="de Vries R.P."/>
            <person name="Ferreira P."/>
            <person name="Findley K."/>
            <person name="Foster B."/>
            <person name="Gaskell J."/>
            <person name="Glotzer D."/>
            <person name="Gorecki P."/>
            <person name="Heitman J."/>
            <person name="Hesse C."/>
            <person name="Hori C."/>
            <person name="Igarashi K."/>
            <person name="Jurgens J.A."/>
            <person name="Kallen N."/>
            <person name="Kersten P."/>
            <person name="Kohler A."/>
            <person name="Kuees U."/>
            <person name="Kumar T.K.A."/>
            <person name="Kuo A."/>
            <person name="LaButti K."/>
            <person name="Larrondo L.F."/>
            <person name="Lindquist E."/>
            <person name="Ling A."/>
            <person name="Lombard V."/>
            <person name="Lucas S."/>
            <person name="Lundell T."/>
            <person name="Martin R."/>
            <person name="McLaughlin D.J."/>
            <person name="Morgenstern I."/>
            <person name="Morin E."/>
            <person name="Murat C."/>
            <person name="Nagy L.G."/>
            <person name="Nolan M."/>
            <person name="Ohm R.A."/>
            <person name="Patyshakuliyeva A."/>
            <person name="Rokas A."/>
            <person name="Ruiz-Duenas F.J."/>
            <person name="Sabat G."/>
            <person name="Salamov A."/>
            <person name="Samejima M."/>
            <person name="Schmutz J."/>
            <person name="Slot J.C."/>
            <person name="St John F."/>
            <person name="Stenlid J."/>
            <person name="Sun H."/>
            <person name="Sun S."/>
            <person name="Syed K."/>
            <person name="Tsang A."/>
            <person name="Wiebenga A."/>
            <person name="Young D."/>
            <person name="Pisabarro A."/>
            <person name="Eastwood D.C."/>
            <person name="Martin F."/>
            <person name="Cullen D."/>
            <person name="Grigoriev I.V."/>
            <person name="Hibbett D.S."/>
        </authorList>
    </citation>
    <scope>NUCLEOTIDE SEQUENCE [LARGE SCALE GENOMIC DNA]</scope>
    <source>
        <strain evidence="3">RWD-64-598 SS2</strain>
    </source>
</reference>
<dbReference type="FunFam" id="3.20.20.70:FF:000138">
    <property type="entry name" value="NADPH dehydrogenase 1"/>
    <property type="match status" value="1"/>
</dbReference>
<dbReference type="Gene3D" id="3.20.20.70">
    <property type="entry name" value="Aldolase class I"/>
    <property type="match status" value="1"/>
</dbReference>
<dbReference type="InterPro" id="IPR013785">
    <property type="entry name" value="Aldolase_TIM"/>
</dbReference>
<evidence type="ECO:0000313" key="3">
    <source>
        <dbReference type="Proteomes" id="UP000053558"/>
    </source>
</evidence>
<dbReference type="SUPFAM" id="SSF51395">
    <property type="entry name" value="FMN-linked oxidoreductases"/>
    <property type="match status" value="1"/>
</dbReference>
<keyword evidence="3" id="KW-1185">Reference proteome</keyword>
<sequence length="378" mass="41822">MSTPHIHALFSPVQVGNLQLKHRIVLAPLTRFRGYDDHVPGPQAATYYGQRASMPGTLLVTEATFIDARAGGAPNVPGIYTDAQIEGWKEITDAVHAKGSFIHLQLWALGRTADPKFIVSEGHDLVGASSIPLKKHAENGHQPPRALAVAEIKQYVQLYAKAAQNAMKAGFDGVEIHGAGGYLIDQFLQDVSNNRTDEYGGSIENRTRFALEVADAVVAAVGADKVGMRMNPWAEFQDMRMVDPIPTFSYYVHKLKERNLAYIHVVEERDLSYIFGPERVDAPAKSNNDSSDVLRKIWGDRPYIASGGFNREKALKTAEEKGGLVSFGRLFISNPDLPRRLREDLPLTKYDRSKFYLVGNHTPDGYSDWGFADALENA</sequence>
<feature type="domain" description="NADH:flavin oxidoreductase/NADH oxidase N-terminal" evidence="1">
    <location>
        <begin position="9"/>
        <end position="347"/>
    </location>
</feature>
<dbReference type="GeneID" id="19206263"/>
<dbReference type="InterPro" id="IPR001155">
    <property type="entry name" value="OxRdtase_FMN_N"/>
</dbReference>
<dbReference type="EMBL" id="JH711589">
    <property type="protein sequence ID" value="EIW75159.1"/>
    <property type="molecule type" value="Genomic_DNA"/>
</dbReference>
<comment type="caution">
    <text evidence="2">The sequence shown here is derived from an EMBL/GenBank/DDBJ whole genome shotgun (WGS) entry which is preliminary data.</text>
</comment>
<evidence type="ECO:0000259" key="1">
    <source>
        <dbReference type="Pfam" id="PF00724"/>
    </source>
</evidence>
<proteinExistence type="predicted"/>
<name>A0A5M3M7D6_CONPW</name>
<dbReference type="GO" id="GO:0003959">
    <property type="term" value="F:NADPH dehydrogenase activity"/>
    <property type="evidence" value="ECO:0007669"/>
    <property type="project" value="TreeGrafter"/>
</dbReference>
<dbReference type="AlphaFoldDB" id="A0A5M3M7D6"/>
<accession>A0A5M3M7D6</accession>
<dbReference type="PANTHER" id="PTHR22893">
    <property type="entry name" value="NADH OXIDOREDUCTASE-RELATED"/>
    <property type="match status" value="1"/>
</dbReference>
<dbReference type="OMA" id="TGSADNY"/>
<dbReference type="KEGG" id="cput:CONPUDRAFT_169570"/>
<dbReference type="PANTHER" id="PTHR22893:SF91">
    <property type="entry name" value="NADPH DEHYDROGENASE 2-RELATED"/>
    <property type="match status" value="1"/>
</dbReference>
<dbReference type="Proteomes" id="UP000053558">
    <property type="component" value="Unassembled WGS sequence"/>
</dbReference>
<dbReference type="GO" id="GO:0010181">
    <property type="term" value="F:FMN binding"/>
    <property type="evidence" value="ECO:0007669"/>
    <property type="project" value="InterPro"/>
</dbReference>
<organism evidence="2 3">
    <name type="scientific">Coniophora puteana (strain RWD-64-598)</name>
    <name type="common">Brown rot fungus</name>
    <dbReference type="NCBI Taxonomy" id="741705"/>
    <lineage>
        <taxon>Eukaryota</taxon>
        <taxon>Fungi</taxon>
        <taxon>Dikarya</taxon>
        <taxon>Basidiomycota</taxon>
        <taxon>Agaricomycotina</taxon>
        <taxon>Agaricomycetes</taxon>
        <taxon>Agaricomycetidae</taxon>
        <taxon>Boletales</taxon>
        <taxon>Coniophorineae</taxon>
        <taxon>Coniophoraceae</taxon>
        <taxon>Coniophora</taxon>
    </lineage>
</organism>
<dbReference type="InterPro" id="IPR045247">
    <property type="entry name" value="Oye-like"/>
</dbReference>